<organism evidence="1 2">
    <name type="scientific">Candidatus Thiodictyon syntrophicum</name>
    <dbReference type="NCBI Taxonomy" id="1166950"/>
    <lineage>
        <taxon>Bacteria</taxon>
        <taxon>Pseudomonadati</taxon>
        <taxon>Pseudomonadota</taxon>
        <taxon>Gammaproteobacteria</taxon>
        <taxon>Chromatiales</taxon>
        <taxon>Chromatiaceae</taxon>
        <taxon>Thiodictyon</taxon>
    </lineage>
</organism>
<evidence type="ECO:0000313" key="2">
    <source>
        <dbReference type="Proteomes" id="UP000232638"/>
    </source>
</evidence>
<keyword evidence="1" id="KW-0614">Plasmid</keyword>
<dbReference type="KEGG" id="tsy:THSYN_30745"/>
<protein>
    <submittedName>
        <fullName evidence="1">Uncharacterized protein</fullName>
    </submittedName>
</protein>
<dbReference type="RefSeq" id="WP_100922920.1">
    <property type="nucleotide sequence ID" value="NZ_CP020371.1"/>
</dbReference>
<dbReference type="EMBL" id="CP020371">
    <property type="protein sequence ID" value="AUB85285.1"/>
    <property type="molecule type" value="Genomic_DNA"/>
</dbReference>
<dbReference type="Proteomes" id="UP000232638">
    <property type="component" value="Plasmid pTs417"/>
</dbReference>
<sequence length="155" mass="17058">MPSNRIDATLTDEQRDQAKAALAALAEALPFLIDLNPDERADSPKFGEKKRSFVSQALTVAEEQPEIFPASFSLAEFRADVQLVEALYPLRHSIEALFGKIDDTYLAAGSEAYAAALLAYQYAKLHNVTTSALEDSLDDLGRRFARKTRKRAPAA</sequence>
<reference evidence="1 2" key="1">
    <citation type="submission" date="2017-03" db="EMBL/GenBank/DDBJ databases">
        <title>Complete genome sequence of Candidatus 'Thiodictyon syntrophicum' sp. nov. strain Cad16T, a photolithoautotroph purple sulfur bacterium isolated from an alpine meromictic lake.</title>
        <authorList>
            <person name="Luedin S.M."/>
            <person name="Pothier J.F."/>
            <person name="Danza F."/>
            <person name="Storelli N."/>
            <person name="Wittwer M."/>
            <person name="Tonolla M."/>
        </authorList>
    </citation>
    <scope>NUCLEOTIDE SEQUENCE [LARGE SCALE GENOMIC DNA]</scope>
    <source>
        <strain evidence="1 2">Cad16T</strain>
        <plasmid evidence="2">Plasmid pts417</plasmid>
    </source>
</reference>
<evidence type="ECO:0000313" key="1">
    <source>
        <dbReference type="EMBL" id="AUB85285.1"/>
    </source>
</evidence>
<proteinExistence type="predicted"/>
<dbReference type="OrthoDB" id="5573309at2"/>
<name>A0A2K8UIC2_9GAMM</name>
<accession>A0A2K8UIC2</accession>
<keyword evidence="2" id="KW-1185">Reference proteome</keyword>
<dbReference type="AlphaFoldDB" id="A0A2K8UIC2"/>
<geneLocation type="plasmid" evidence="2">
    <name>pts417</name>
</geneLocation>
<gene>
    <name evidence="1" type="ORF">THSYN_30745</name>
</gene>